<proteinExistence type="predicted"/>
<dbReference type="EMBL" id="KE670985">
    <property type="protein sequence ID" value="ERE80693.1"/>
    <property type="molecule type" value="Genomic_DNA"/>
</dbReference>
<dbReference type="Proteomes" id="UP000030759">
    <property type="component" value="Unassembled WGS sequence"/>
</dbReference>
<reference evidence="2" key="1">
    <citation type="journal article" date="2013" name="Nat. Biotechnol.">
        <title>Chinese hamster genome sequenced from sorted chromosomes.</title>
        <authorList>
            <person name="Brinkrolf K."/>
            <person name="Rupp O."/>
            <person name="Laux H."/>
            <person name="Kollin F."/>
            <person name="Ernst W."/>
            <person name="Linke B."/>
            <person name="Kofler R."/>
            <person name="Romand S."/>
            <person name="Hesse F."/>
            <person name="Budach W.E."/>
            <person name="Galosy S."/>
            <person name="Muller D."/>
            <person name="Noll T."/>
            <person name="Wienberg J."/>
            <person name="Jostock T."/>
            <person name="Leonard M."/>
            <person name="Grillari J."/>
            <person name="Tauch A."/>
            <person name="Goesmann A."/>
            <person name="Helk B."/>
            <person name="Mott J.E."/>
            <person name="Puhler A."/>
            <person name="Borth N."/>
        </authorList>
    </citation>
    <scope>NUCLEOTIDE SEQUENCE [LARGE SCALE GENOMIC DNA]</scope>
    <source>
        <strain evidence="2">17A/GY</strain>
    </source>
</reference>
<accession>A0A061II02</accession>
<sequence length="75" mass="8076">MSAVTVSVPEQVEPAKRVRYTDLSPGHAVVCVLKPFGKSNADLHTTAKPGLPYTLSVDELKLEVAMKAKPVAFQL</sequence>
<dbReference type="AlphaFoldDB" id="A0A061II02"/>
<evidence type="ECO:0000313" key="1">
    <source>
        <dbReference type="EMBL" id="ERE80693.1"/>
    </source>
</evidence>
<gene>
    <name evidence="1" type="ORF">H671_3g8671</name>
</gene>
<name>A0A061II02_CRIGR</name>
<evidence type="ECO:0000313" key="2">
    <source>
        <dbReference type="Proteomes" id="UP000030759"/>
    </source>
</evidence>
<protein>
    <submittedName>
        <fullName evidence="1">Uncharacterized protein</fullName>
    </submittedName>
</protein>
<organism evidence="1 2">
    <name type="scientific">Cricetulus griseus</name>
    <name type="common">Chinese hamster</name>
    <name type="synonym">Cricetulus barabensis griseus</name>
    <dbReference type="NCBI Taxonomy" id="10029"/>
    <lineage>
        <taxon>Eukaryota</taxon>
        <taxon>Metazoa</taxon>
        <taxon>Chordata</taxon>
        <taxon>Craniata</taxon>
        <taxon>Vertebrata</taxon>
        <taxon>Euteleostomi</taxon>
        <taxon>Mammalia</taxon>
        <taxon>Eutheria</taxon>
        <taxon>Euarchontoglires</taxon>
        <taxon>Glires</taxon>
        <taxon>Rodentia</taxon>
        <taxon>Myomorpha</taxon>
        <taxon>Muroidea</taxon>
        <taxon>Cricetidae</taxon>
        <taxon>Cricetinae</taxon>
        <taxon>Cricetulus</taxon>
    </lineage>
</organism>